<accession>A0A7S4IXL5</accession>
<feature type="compositionally biased region" description="Polar residues" evidence="1">
    <location>
        <begin position="17"/>
        <end position="34"/>
    </location>
</feature>
<evidence type="ECO:0000256" key="1">
    <source>
        <dbReference type="SAM" id="MobiDB-lite"/>
    </source>
</evidence>
<name>A0A7S4IXL5_9STRA</name>
<proteinExistence type="predicted"/>
<feature type="region of interest" description="Disordered" evidence="1">
    <location>
        <begin position="1"/>
        <end position="61"/>
    </location>
</feature>
<keyword evidence="2" id="KW-1133">Transmembrane helix</keyword>
<dbReference type="SUPFAM" id="SSF52266">
    <property type="entry name" value="SGNH hydrolase"/>
    <property type="match status" value="1"/>
</dbReference>
<sequence>MTQTSRRRRRPFDAAESNAQEGSGQHLKSSNEKPNSIPREKTSYRSRSRRRNGPTLDTDNGGEDSLCALALKVRITFLIFISVMITIALSFWGDRKGDGYGGGGKRGYLTVDETANVKDNKLIRPPPSHIEDESNDVAARVRYDSDAFGIARYFLNYGNGTMTEGMPSRFTDGPLNSFVVAARATREEFASRYGGENAARWILRRAVSTFDPVGSENMTSADEVGDLFYEDRSQGSHRREAVPNSIRLIAERILSARTSGRPFTLAFGGYSVTTGRGNYYNQSYPFVIERILSALMKLLGVDLIVRNAAIGGVPSFPYGWCLPNFLGDDADVVSWDFSLNEAGDVTGGIEAYLRQALNLRNKPMLIVKDTHMAIHRREVLQRYANIGLTTDAIILHSDPATTPFLALPELSRPSGFQNWREFGSPPNAPGRAPHHPAVAEHEFLGWVLSMHLLGAVEFAAAVLLKESKGVKKEESLNRQLKSLPPPLQPRSGGISRQMSRTLLSNEVESLLFGHSLVSGDGNRTTVWEMGNIHCYTSFEPISFGSLEELVIYGTALLPIKELTRFDKIMLPKGRGVYNRGWVLDIGEAEKRAKRKLKRYGGLGFVDTKKALYGIKASGRLGLFIPIQHGSVERENPKEDDIVSLWLQSLVVCEVNENRGRGECDLEKDVSFSVGGVQVKTAKRIRAQGVSYLGKDICLALGVPSGSKLSSRGETWERAKRDGLHVREEGTAQRQDEVGIIMEIYVTSASVDVKMACSISHVVYKMQ</sequence>
<feature type="transmembrane region" description="Helical" evidence="2">
    <location>
        <begin position="75"/>
        <end position="93"/>
    </location>
</feature>
<evidence type="ECO:0000256" key="2">
    <source>
        <dbReference type="SAM" id="Phobius"/>
    </source>
</evidence>
<keyword evidence="2" id="KW-0812">Transmembrane</keyword>
<feature type="compositionally biased region" description="Basic residues" evidence="1">
    <location>
        <begin position="1"/>
        <end position="10"/>
    </location>
</feature>
<evidence type="ECO:0000313" key="3">
    <source>
        <dbReference type="EMBL" id="CAE2242383.1"/>
    </source>
</evidence>
<dbReference type="AlphaFoldDB" id="A0A7S4IXL5"/>
<gene>
    <name evidence="3" type="ORF">OAUR00152_LOCUS16585</name>
</gene>
<keyword evidence="2" id="KW-0472">Membrane</keyword>
<feature type="region of interest" description="Disordered" evidence="1">
    <location>
        <begin position="474"/>
        <end position="494"/>
    </location>
</feature>
<organism evidence="3">
    <name type="scientific">Odontella aurita</name>
    <dbReference type="NCBI Taxonomy" id="265563"/>
    <lineage>
        <taxon>Eukaryota</taxon>
        <taxon>Sar</taxon>
        <taxon>Stramenopiles</taxon>
        <taxon>Ochrophyta</taxon>
        <taxon>Bacillariophyta</taxon>
        <taxon>Mediophyceae</taxon>
        <taxon>Biddulphiophycidae</taxon>
        <taxon>Eupodiscales</taxon>
        <taxon>Odontellaceae</taxon>
        <taxon>Odontella</taxon>
    </lineage>
</organism>
<reference evidence="3" key="1">
    <citation type="submission" date="2021-01" db="EMBL/GenBank/DDBJ databases">
        <authorList>
            <person name="Corre E."/>
            <person name="Pelletier E."/>
            <person name="Niang G."/>
            <person name="Scheremetjew M."/>
            <person name="Finn R."/>
            <person name="Kale V."/>
            <person name="Holt S."/>
            <person name="Cochrane G."/>
            <person name="Meng A."/>
            <person name="Brown T."/>
            <person name="Cohen L."/>
        </authorList>
    </citation>
    <scope>NUCLEOTIDE SEQUENCE</scope>
    <source>
        <strain evidence="3">Isolate 1302-5</strain>
    </source>
</reference>
<protein>
    <submittedName>
        <fullName evidence="3">Uncharacterized protein</fullName>
    </submittedName>
</protein>
<dbReference type="EMBL" id="HBKQ01024324">
    <property type="protein sequence ID" value="CAE2242383.1"/>
    <property type="molecule type" value="Transcribed_RNA"/>
</dbReference>